<dbReference type="InterPro" id="IPR017853">
    <property type="entry name" value="GH"/>
</dbReference>
<protein>
    <recommendedName>
        <fullName evidence="2">Alpha-galactosidase</fullName>
    </recommendedName>
</protein>
<accession>A0A0B4N0Z6</accession>
<evidence type="ECO:0000313" key="1">
    <source>
        <dbReference type="EMBL" id="AIF26132.1"/>
    </source>
</evidence>
<proteinExistence type="predicted"/>
<evidence type="ECO:0008006" key="2">
    <source>
        <dbReference type="Google" id="ProtNLM"/>
    </source>
</evidence>
<name>A0A0B4N0Z6_9BACT</name>
<dbReference type="InterPro" id="IPR013785">
    <property type="entry name" value="Aldolase_TIM"/>
</dbReference>
<sequence length="345" mass="39432">MTVFQIDDGWQSGKSPNSILAKGSFRNIWDNPDYWTPDPVKYPRGLAPVADRARELGLELGLWFNPSIQDSFADWEKDAAAILGLWREYGIRIFKIDGLQIPDKKAEENLRRLFDRVRSESGGAVVFNLDATAGRRAGYHYFTEYGNVFLENRYTDWGNYYPYQTLRNLWMLSRYVPAQRLQIEFLNKWRNADKYPAGDPLAPENYRFDYLAAIGFAAQPLAWMEASNLPEEAFETAALLRRYREIMGELHAGIILPIGEEPSGYGWTGFQSILDGKEGYLLVFRERHPSSKGCLETHLPPGRNVTLRPVVGAGRPTRVKTDADGRIAVELKEENSFALYKYTLL</sequence>
<reference evidence="1" key="1">
    <citation type="submission" date="2014-03" db="EMBL/GenBank/DDBJ databases">
        <title>A sequence of cellulolytic fosmid clone of goat rumen metagenome.</title>
        <authorList>
            <person name="Lee K.-T."/>
            <person name="Kim J.-Y."/>
            <person name="Kim Y.-J."/>
            <person name="Ahn J.-H."/>
            <person name="Park M.-N."/>
            <person name="Kim J.-H."/>
            <person name="Kim T.-H."/>
        </authorList>
    </citation>
    <scope>NUCLEOTIDE SEQUENCE</scope>
</reference>
<dbReference type="EMBL" id="KJ631396">
    <property type="protein sequence ID" value="AIF26132.1"/>
    <property type="molecule type" value="Genomic_DNA"/>
</dbReference>
<dbReference type="SUPFAM" id="SSF51445">
    <property type="entry name" value="(Trans)glycosidases"/>
    <property type="match status" value="1"/>
</dbReference>
<dbReference type="Gene3D" id="3.20.20.70">
    <property type="entry name" value="Aldolase class I"/>
    <property type="match status" value="1"/>
</dbReference>
<dbReference type="AlphaFoldDB" id="A0A0B4N0Z6"/>
<organism evidence="1">
    <name type="scientific">uncultured bacterium Ad_142_N07</name>
    <dbReference type="NCBI Taxonomy" id="1489286"/>
    <lineage>
        <taxon>Bacteria</taxon>
        <taxon>environmental samples</taxon>
    </lineage>
</organism>